<dbReference type="OrthoDB" id="153193at2"/>
<dbReference type="RefSeq" id="WP_127944606.1">
    <property type="nucleotide sequence ID" value="NZ_RKLN01000001.1"/>
</dbReference>
<dbReference type="EMBL" id="RKLN01000001">
    <property type="protein sequence ID" value="RVW06051.1"/>
    <property type="molecule type" value="Genomic_DNA"/>
</dbReference>
<name>A0A3S3AB13_9NOCA</name>
<sequence length="89" mass="9479">MAVDFHVALTSRHLAKLGKRREFVNVEPDVPTLLAHGDEHIDAVAAAASAIENGLVELSMHLPARKVGTPLGRNGTRLPYGDDSGSNEP</sequence>
<gene>
    <name evidence="2" type="ORF">EF834_00860</name>
</gene>
<comment type="caution">
    <text evidence="2">The sequence shown here is derived from an EMBL/GenBank/DDBJ whole genome shotgun (WGS) entry which is preliminary data.</text>
</comment>
<dbReference type="Proteomes" id="UP000284333">
    <property type="component" value="Unassembled WGS sequence"/>
</dbReference>
<organism evidence="2 3">
    <name type="scientific">Rhodococcus spongiicola</name>
    <dbReference type="NCBI Taxonomy" id="2487352"/>
    <lineage>
        <taxon>Bacteria</taxon>
        <taxon>Bacillati</taxon>
        <taxon>Actinomycetota</taxon>
        <taxon>Actinomycetes</taxon>
        <taxon>Mycobacteriales</taxon>
        <taxon>Nocardiaceae</taxon>
        <taxon>Rhodococcus</taxon>
    </lineage>
</organism>
<accession>A0A3S3AB13</accession>
<evidence type="ECO:0000256" key="1">
    <source>
        <dbReference type="SAM" id="MobiDB-lite"/>
    </source>
</evidence>
<reference evidence="2 3" key="1">
    <citation type="submission" date="2018-11" db="EMBL/GenBank/DDBJ databases">
        <title>Rhodococcus spongicola sp. nov. and Rhodococcus xishaensis sp. nov. from marine sponges.</title>
        <authorList>
            <person name="Li L."/>
            <person name="Lin H.W."/>
        </authorList>
    </citation>
    <scope>NUCLEOTIDE SEQUENCE [LARGE SCALE GENOMIC DNA]</scope>
    <source>
        <strain evidence="2 3">LHW50502</strain>
    </source>
</reference>
<evidence type="ECO:0000313" key="3">
    <source>
        <dbReference type="Proteomes" id="UP000284333"/>
    </source>
</evidence>
<proteinExistence type="predicted"/>
<dbReference type="AlphaFoldDB" id="A0A3S3AB13"/>
<evidence type="ECO:0000313" key="2">
    <source>
        <dbReference type="EMBL" id="RVW06051.1"/>
    </source>
</evidence>
<keyword evidence="3" id="KW-1185">Reference proteome</keyword>
<protein>
    <submittedName>
        <fullName evidence="2">Uncharacterized protein</fullName>
    </submittedName>
</protein>
<feature type="region of interest" description="Disordered" evidence="1">
    <location>
        <begin position="66"/>
        <end position="89"/>
    </location>
</feature>